<dbReference type="EMBL" id="FUEG01000003">
    <property type="protein sequence ID" value="SJL02736.1"/>
    <property type="molecule type" value="Genomic_DNA"/>
</dbReference>
<evidence type="ECO:0000313" key="1">
    <source>
        <dbReference type="EMBL" id="SJL02736.1"/>
    </source>
</evidence>
<sequence length="625" mass="72533">MASFPIKPIFEQSWKGWWKKHKRGSDMPNGVVANERQPQPHIILPEITLSGYEESGQNDIPSVLHQQSYTGDKPVIKSSLADTLCSKLSVNELLEMLNGTLGTSYTLEILSKSLQSALRSCIERHYDFGTAYARLRPYWFEYASRDIVEDERNDQDMRIKLLANSKIIDGDTPPRRVWDLYANRVVPYWVVRKDMLAISHAWVNDEELKHVRTPINQNEWSVPIPEDANLDLIRIEMLNLGAEYVWLDVLCLRQKLGKKEKEGHRKKGTKEKLRLEEWKVDVPTIGWVYHEADQVVCYFSGLGRPLGLTLDYFESDRCWFKRAWTLQEMNTAPIIGGRAQTLIAEANILNSFHTRLESLRRMRRNDFVFDILFQIQTRKSTKPVDRVAALVYLFYSEYIPIYKAKQRLEDAWTTLCNVTQDWFRADLFFFYPKPGDGKKFWRPSWNQLMAETERETLRRVLDHHTNRYMGEVKQGPDNFDWYMGPYIESGEVRRLSHGAPKPDESALKKLLKLGRRTSDLKDREQEMDVSAQKKPRRGELCLKDSSGETHTFKIIADHTYSIPDGLYTLIGNTVLPSAPLGFVWVVGKTENGKFKKLSVFSMEDDQERAELQRLGLAAPQTVFLI</sequence>
<gene>
    <name evidence="1" type="ORF">ARMOST_06072</name>
</gene>
<reference evidence="2" key="1">
    <citation type="journal article" date="2017" name="Nat. Ecol. Evol.">
        <title>Genome expansion and lineage-specific genetic innovations in the forest pathogenic fungi Armillaria.</title>
        <authorList>
            <person name="Sipos G."/>
            <person name="Prasanna A.N."/>
            <person name="Walter M.C."/>
            <person name="O'Connor E."/>
            <person name="Balint B."/>
            <person name="Krizsan K."/>
            <person name="Kiss B."/>
            <person name="Hess J."/>
            <person name="Varga T."/>
            <person name="Slot J."/>
            <person name="Riley R."/>
            <person name="Boka B."/>
            <person name="Rigling D."/>
            <person name="Barry K."/>
            <person name="Lee J."/>
            <person name="Mihaltcheva S."/>
            <person name="LaButti K."/>
            <person name="Lipzen A."/>
            <person name="Waldron R."/>
            <person name="Moloney N.M."/>
            <person name="Sperisen C."/>
            <person name="Kredics L."/>
            <person name="Vagvoelgyi C."/>
            <person name="Patrignani A."/>
            <person name="Fitzpatrick D."/>
            <person name="Nagy I."/>
            <person name="Doyle S."/>
            <person name="Anderson J.B."/>
            <person name="Grigoriev I.V."/>
            <person name="Gueldener U."/>
            <person name="Muensterkoetter M."/>
            <person name="Nagy L.G."/>
        </authorList>
    </citation>
    <scope>NUCLEOTIDE SEQUENCE [LARGE SCALE GENOMIC DNA]</scope>
    <source>
        <strain evidence="2">C18/9</strain>
    </source>
</reference>
<proteinExistence type="predicted"/>
<dbReference type="Proteomes" id="UP000219338">
    <property type="component" value="Unassembled WGS sequence"/>
</dbReference>
<keyword evidence="2" id="KW-1185">Reference proteome</keyword>
<accession>A0A284R1Z6</accession>
<organism evidence="1 2">
    <name type="scientific">Armillaria ostoyae</name>
    <name type="common">Armillaria root rot fungus</name>
    <dbReference type="NCBI Taxonomy" id="47428"/>
    <lineage>
        <taxon>Eukaryota</taxon>
        <taxon>Fungi</taxon>
        <taxon>Dikarya</taxon>
        <taxon>Basidiomycota</taxon>
        <taxon>Agaricomycotina</taxon>
        <taxon>Agaricomycetes</taxon>
        <taxon>Agaricomycetidae</taxon>
        <taxon>Agaricales</taxon>
        <taxon>Marasmiineae</taxon>
        <taxon>Physalacriaceae</taxon>
        <taxon>Armillaria</taxon>
    </lineage>
</organism>
<protein>
    <recommendedName>
        <fullName evidence="3">Heterokaryon incompatibility domain-containing protein</fullName>
    </recommendedName>
</protein>
<evidence type="ECO:0008006" key="3">
    <source>
        <dbReference type="Google" id="ProtNLM"/>
    </source>
</evidence>
<dbReference type="OrthoDB" id="5418601at2759"/>
<dbReference type="AlphaFoldDB" id="A0A284R1Z6"/>
<name>A0A284R1Z6_ARMOS</name>
<evidence type="ECO:0000313" key="2">
    <source>
        <dbReference type="Proteomes" id="UP000219338"/>
    </source>
</evidence>